<evidence type="ECO:0000313" key="5">
    <source>
        <dbReference type="EMBL" id="CAB4887474.1"/>
    </source>
</evidence>
<gene>
    <name evidence="3" type="ORF">UFOPK2593_00001</name>
    <name evidence="4" type="ORF">UFOPK2894_01307</name>
    <name evidence="5" type="ORF">UFOPK3492_00037</name>
    <name evidence="6" type="ORF">UFOPK4234_00079</name>
    <name evidence="7" type="ORF">UFOPK4295_00069</name>
</gene>
<name>A0A6J7SRW7_9ZZZZ</name>
<dbReference type="InterPro" id="IPR036380">
    <property type="entry name" value="Isochorismatase-like_sf"/>
</dbReference>
<feature type="domain" description="Isochorismatase-like" evidence="2">
    <location>
        <begin position="9"/>
        <end position="184"/>
    </location>
</feature>
<dbReference type="Gene3D" id="3.40.50.850">
    <property type="entry name" value="Isochorismatase-like"/>
    <property type="match status" value="1"/>
</dbReference>
<dbReference type="InterPro" id="IPR000868">
    <property type="entry name" value="Isochorismatase-like_dom"/>
</dbReference>
<proteinExistence type="predicted"/>
<dbReference type="CDD" id="cd00431">
    <property type="entry name" value="cysteine_hydrolases"/>
    <property type="match status" value="1"/>
</dbReference>
<evidence type="ECO:0000313" key="7">
    <source>
        <dbReference type="EMBL" id="CAB5044115.1"/>
    </source>
</evidence>
<dbReference type="EMBL" id="CAEZZQ010000096">
    <property type="protein sequence ID" value="CAB4782600.1"/>
    <property type="molecule type" value="Genomic_DNA"/>
</dbReference>
<protein>
    <submittedName>
        <fullName evidence="7">Unannotated protein</fullName>
    </submittedName>
</protein>
<dbReference type="PANTHER" id="PTHR43540">
    <property type="entry name" value="PEROXYUREIDOACRYLATE/UREIDOACRYLATE AMIDOHYDROLASE-RELATED"/>
    <property type="match status" value="1"/>
</dbReference>
<dbReference type="GO" id="GO:0016787">
    <property type="term" value="F:hydrolase activity"/>
    <property type="evidence" value="ECO:0007669"/>
    <property type="project" value="UniProtKB-KW"/>
</dbReference>
<evidence type="ECO:0000313" key="6">
    <source>
        <dbReference type="EMBL" id="CAB5033582.1"/>
    </source>
</evidence>
<reference evidence="7" key="1">
    <citation type="submission" date="2020-05" db="EMBL/GenBank/DDBJ databases">
        <authorList>
            <person name="Chiriac C."/>
            <person name="Salcher M."/>
            <person name="Ghai R."/>
            <person name="Kavagutti S V."/>
        </authorList>
    </citation>
    <scope>NUCLEOTIDE SEQUENCE</scope>
</reference>
<accession>A0A6J7SRW7</accession>
<evidence type="ECO:0000259" key="2">
    <source>
        <dbReference type="Pfam" id="PF00857"/>
    </source>
</evidence>
<dbReference type="EMBL" id="CAEZXW010000001">
    <property type="protein sequence ID" value="CAB4690308.1"/>
    <property type="molecule type" value="Genomic_DNA"/>
</dbReference>
<dbReference type="InterPro" id="IPR050272">
    <property type="entry name" value="Isochorismatase-like_hydrls"/>
</dbReference>
<dbReference type="EMBL" id="CAFBQF010000002">
    <property type="protein sequence ID" value="CAB5044115.1"/>
    <property type="molecule type" value="Genomic_DNA"/>
</dbReference>
<organism evidence="7">
    <name type="scientific">freshwater metagenome</name>
    <dbReference type="NCBI Taxonomy" id="449393"/>
    <lineage>
        <taxon>unclassified sequences</taxon>
        <taxon>metagenomes</taxon>
        <taxon>ecological metagenomes</taxon>
    </lineage>
</organism>
<dbReference type="EMBL" id="CAFBMD010000001">
    <property type="protein sequence ID" value="CAB4887474.1"/>
    <property type="molecule type" value="Genomic_DNA"/>
</dbReference>
<dbReference type="Pfam" id="PF00857">
    <property type="entry name" value="Isochorismatase"/>
    <property type="match status" value="1"/>
</dbReference>
<keyword evidence="1" id="KW-0378">Hydrolase</keyword>
<dbReference type="AlphaFoldDB" id="A0A6J7SRW7"/>
<dbReference type="PANTHER" id="PTHR43540:SF1">
    <property type="entry name" value="ISOCHORISMATASE HYDROLASE"/>
    <property type="match status" value="1"/>
</dbReference>
<evidence type="ECO:0000313" key="4">
    <source>
        <dbReference type="EMBL" id="CAB4782600.1"/>
    </source>
</evidence>
<dbReference type="EMBL" id="CAFBQA010000002">
    <property type="protein sequence ID" value="CAB5033582.1"/>
    <property type="molecule type" value="Genomic_DNA"/>
</dbReference>
<dbReference type="SUPFAM" id="SSF52499">
    <property type="entry name" value="Isochorismatase-like hydrolases"/>
    <property type="match status" value="1"/>
</dbReference>
<sequence>MADFNVPSTALLLMDFQKSIINRFGEAGTELMPKVAAVKKAAEDAGMLVILVRVAFRPGYPEISDNNVRFSGVKTRGLLTEDDPESNFHEALTPNSGQLVVTKNRVSAFHSTSLEQLLNVREIKHLVLAGVATSGCVLSTFVDGSDRDFKISVIEDCCLDADAEITNFLMKRIFAPNSTILSSKDFIASL</sequence>
<evidence type="ECO:0000256" key="1">
    <source>
        <dbReference type="ARBA" id="ARBA00022801"/>
    </source>
</evidence>
<evidence type="ECO:0000313" key="3">
    <source>
        <dbReference type="EMBL" id="CAB4690308.1"/>
    </source>
</evidence>